<evidence type="ECO:0000256" key="2">
    <source>
        <dbReference type="ARBA" id="ARBA00024200"/>
    </source>
</evidence>
<keyword evidence="1" id="KW-0547">Nucleotide-binding</keyword>
<evidence type="ECO:0000256" key="3">
    <source>
        <dbReference type="ARBA" id="ARBA00024247"/>
    </source>
</evidence>
<dbReference type="PANTHER" id="PTHR33359">
    <property type="entry name" value="MOLYBDOPTERIN SYNTHASE SULFUR CARRIER SUBUNIT"/>
    <property type="match status" value="1"/>
</dbReference>
<dbReference type="AlphaFoldDB" id="A0AB39UX07"/>
<protein>
    <recommendedName>
        <fullName evidence="3">Molybdopterin synthase sulfur carrier subunit</fullName>
    </recommendedName>
</protein>
<accession>A0AB39UX07</accession>
<evidence type="ECO:0000313" key="4">
    <source>
        <dbReference type="EMBL" id="XDT72452.1"/>
    </source>
</evidence>
<sequence>MIEVLFFARFRETLGTDRIALEADGLTTLADVLAAVKHKLGEKAEVLEQGTVLAAVNQEMSPLTAAVKAGDEVAFFPPVTGG</sequence>
<name>A0AB39UX07_9GAMM</name>
<dbReference type="GO" id="GO:0006777">
    <property type="term" value="P:Mo-molybdopterin cofactor biosynthetic process"/>
    <property type="evidence" value="ECO:0007669"/>
    <property type="project" value="InterPro"/>
</dbReference>
<dbReference type="EMBL" id="CP154858">
    <property type="protein sequence ID" value="XDT72452.1"/>
    <property type="molecule type" value="Genomic_DNA"/>
</dbReference>
<dbReference type="NCBIfam" id="TIGR01682">
    <property type="entry name" value="moaD"/>
    <property type="match status" value="1"/>
</dbReference>
<dbReference type="InterPro" id="IPR044672">
    <property type="entry name" value="MOCS2A"/>
</dbReference>
<evidence type="ECO:0000256" key="1">
    <source>
        <dbReference type="ARBA" id="ARBA00022741"/>
    </source>
</evidence>
<organism evidence="4">
    <name type="scientific">Thermohahella caldifontis</name>
    <dbReference type="NCBI Taxonomy" id="3142973"/>
    <lineage>
        <taxon>Bacteria</taxon>
        <taxon>Pseudomonadati</taxon>
        <taxon>Pseudomonadota</taxon>
        <taxon>Gammaproteobacteria</taxon>
        <taxon>Oceanospirillales</taxon>
        <taxon>Hahellaceae</taxon>
        <taxon>Thermohahella</taxon>
    </lineage>
</organism>
<dbReference type="Gene3D" id="3.10.20.30">
    <property type="match status" value="1"/>
</dbReference>
<dbReference type="GO" id="GO:0000166">
    <property type="term" value="F:nucleotide binding"/>
    <property type="evidence" value="ECO:0007669"/>
    <property type="project" value="UniProtKB-KW"/>
</dbReference>
<comment type="similarity">
    <text evidence="2">Belongs to the MoaD family.</text>
</comment>
<dbReference type="GO" id="GO:1990133">
    <property type="term" value="C:molybdopterin adenylyltransferase complex"/>
    <property type="evidence" value="ECO:0007669"/>
    <property type="project" value="TreeGrafter"/>
</dbReference>
<gene>
    <name evidence="4" type="primary">moaD</name>
    <name evidence="4" type="ORF">AAIA72_00240</name>
</gene>
<dbReference type="CDD" id="cd00754">
    <property type="entry name" value="Ubl_MoaD"/>
    <property type="match status" value="1"/>
</dbReference>
<dbReference type="InterPro" id="IPR016155">
    <property type="entry name" value="Mopterin_synth/thiamin_S_b"/>
</dbReference>
<dbReference type="PANTHER" id="PTHR33359:SF1">
    <property type="entry name" value="MOLYBDOPTERIN SYNTHASE SULFUR CARRIER SUBUNIT"/>
    <property type="match status" value="1"/>
</dbReference>
<reference evidence="4" key="1">
    <citation type="submission" date="2024-05" db="EMBL/GenBank/DDBJ databases">
        <title>Genome sequencing of novel strain.</title>
        <authorList>
            <person name="Ganbat D."/>
            <person name="Ganbat S."/>
            <person name="Lee S.-J."/>
        </authorList>
    </citation>
    <scope>NUCLEOTIDE SEQUENCE</scope>
    <source>
        <strain evidence="4">SMD15-11</strain>
    </source>
</reference>
<dbReference type="RefSeq" id="WP_369601459.1">
    <property type="nucleotide sequence ID" value="NZ_CP154858.1"/>
</dbReference>
<proteinExistence type="inferred from homology"/>
<dbReference type="InterPro" id="IPR012675">
    <property type="entry name" value="Beta-grasp_dom_sf"/>
</dbReference>
<dbReference type="Pfam" id="PF02597">
    <property type="entry name" value="ThiS"/>
    <property type="match status" value="1"/>
</dbReference>
<dbReference type="InterPro" id="IPR003749">
    <property type="entry name" value="ThiS/MoaD-like"/>
</dbReference>
<dbReference type="KEGG" id="tcd:AAIA72_00240"/>
<dbReference type="SUPFAM" id="SSF54285">
    <property type="entry name" value="MoaD/ThiS"/>
    <property type="match status" value="1"/>
</dbReference>